<dbReference type="STRING" id="48709.A0A1D2N5W9"/>
<evidence type="ECO:0000313" key="6">
    <source>
        <dbReference type="EMBL" id="ODN00465.1"/>
    </source>
</evidence>
<comment type="similarity">
    <text evidence="2">Belongs to the ATP12 family.</text>
</comment>
<dbReference type="OrthoDB" id="5673at2759"/>
<dbReference type="InterPro" id="IPR042272">
    <property type="entry name" value="ATP12_ATP_synth-F1-assembly_N"/>
</dbReference>
<evidence type="ECO:0000256" key="3">
    <source>
        <dbReference type="ARBA" id="ARBA00022946"/>
    </source>
</evidence>
<evidence type="ECO:0000313" key="7">
    <source>
        <dbReference type="Proteomes" id="UP000094527"/>
    </source>
</evidence>
<dbReference type="InterPro" id="IPR011419">
    <property type="entry name" value="ATP12_ATP_synth-F1-assembly"/>
</dbReference>
<dbReference type="Proteomes" id="UP000094527">
    <property type="component" value="Unassembled WGS sequence"/>
</dbReference>
<dbReference type="Gene3D" id="1.10.3580.10">
    <property type="entry name" value="ATP12 ATPase"/>
    <property type="match status" value="1"/>
</dbReference>
<gene>
    <name evidence="6" type="ORF">Ocin01_06213</name>
</gene>
<sequence length="319" mass="35783">MNATNGLLRVLQKSSANLYRASQSGKNVGCVVSGGFKRYYSPQPVKRFYACVNVSPASESSSADESSTTYEITLDRRKLRTPARNVFQVDNPGVAYTVGAEWAAQGKTLAQSSMHLTALSNTSQDNPTRKTKYDLATEMLTLLTSDTIIFRSPEDSRLWEMQRDLWDPVLYWFQDEFSIKLPIVSGTILCPEIPEDSLVSLKNFILSHSFEAVQGLAFSCHTLRSVILPIAVAKNRLRADDAVRLSRLEIDFQSSHWGKVEWAHDLEYYDTLMRTSAGMMFYDFHTKIPYTSFQDLSQESKPLENTANDSNATAAAEAK</sequence>
<keyword evidence="5" id="KW-0143">Chaperone</keyword>
<dbReference type="OMA" id="WDPVLHW"/>
<dbReference type="SUPFAM" id="SSF160909">
    <property type="entry name" value="ATP12-like"/>
    <property type="match status" value="1"/>
</dbReference>
<name>A0A1D2N5W9_ORCCI</name>
<dbReference type="AlphaFoldDB" id="A0A1D2N5W9"/>
<keyword evidence="4" id="KW-0496">Mitochondrion</keyword>
<evidence type="ECO:0000256" key="1">
    <source>
        <dbReference type="ARBA" id="ARBA00004173"/>
    </source>
</evidence>
<comment type="caution">
    <text evidence="6">The sequence shown here is derived from an EMBL/GenBank/DDBJ whole genome shotgun (WGS) entry which is preliminary data.</text>
</comment>
<dbReference type="PANTHER" id="PTHR21013">
    <property type="entry name" value="ATP SYNTHASE MITOCHONDRIAL F1 COMPLEX ASSEMBLY FACTOR 2/ATP12 PROTEIN, MITOCHONDRIAL PRECURSOR"/>
    <property type="match status" value="1"/>
</dbReference>
<accession>A0A1D2N5W9</accession>
<reference evidence="6 7" key="1">
    <citation type="journal article" date="2016" name="Genome Biol. Evol.">
        <title>Gene Family Evolution Reflects Adaptation to Soil Environmental Stressors in the Genome of the Collembolan Orchesella cincta.</title>
        <authorList>
            <person name="Faddeeva-Vakhrusheva A."/>
            <person name="Derks M.F."/>
            <person name="Anvar S.Y."/>
            <person name="Agamennone V."/>
            <person name="Suring W."/>
            <person name="Smit S."/>
            <person name="van Straalen N.M."/>
            <person name="Roelofs D."/>
        </authorList>
    </citation>
    <scope>NUCLEOTIDE SEQUENCE [LARGE SCALE GENOMIC DNA]</scope>
    <source>
        <tissue evidence="6">Mixed pool</tissue>
    </source>
</reference>
<keyword evidence="7" id="KW-1185">Reference proteome</keyword>
<dbReference type="EMBL" id="LJIJ01000206">
    <property type="protein sequence ID" value="ODN00465.1"/>
    <property type="molecule type" value="Genomic_DNA"/>
</dbReference>
<evidence type="ECO:0000256" key="2">
    <source>
        <dbReference type="ARBA" id="ARBA00008231"/>
    </source>
</evidence>
<dbReference type="Gene3D" id="3.30.2180.10">
    <property type="entry name" value="ATP12-like"/>
    <property type="match status" value="1"/>
</dbReference>
<evidence type="ECO:0000256" key="4">
    <source>
        <dbReference type="ARBA" id="ARBA00023128"/>
    </source>
</evidence>
<organism evidence="6 7">
    <name type="scientific">Orchesella cincta</name>
    <name type="common">Springtail</name>
    <name type="synonym">Podura cincta</name>
    <dbReference type="NCBI Taxonomy" id="48709"/>
    <lineage>
        <taxon>Eukaryota</taxon>
        <taxon>Metazoa</taxon>
        <taxon>Ecdysozoa</taxon>
        <taxon>Arthropoda</taxon>
        <taxon>Hexapoda</taxon>
        <taxon>Collembola</taxon>
        <taxon>Entomobryomorpha</taxon>
        <taxon>Entomobryoidea</taxon>
        <taxon>Orchesellidae</taxon>
        <taxon>Orchesellinae</taxon>
        <taxon>Orchesella</taxon>
    </lineage>
</organism>
<dbReference type="Pfam" id="PF07542">
    <property type="entry name" value="ATP12"/>
    <property type="match status" value="1"/>
</dbReference>
<proteinExistence type="inferred from homology"/>
<dbReference type="GO" id="GO:0005739">
    <property type="term" value="C:mitochondrion"/>
    <property type="evidence" value="ECO:0007669"/>
    <property type="project" value="UniProtKB-SubCell"/>
</dbReference>
<evidence type="ECO:0000256" key="5">
    <source>
        <dbReference type="ARBA" id="ARBA00023186"/>
    </source>
</evidence>
<dbReference type="PANTHER" id="PTHR21013:SF10">
    <property type="entry name" value="ATP SYNTHASE MITOCHONDRIAL F1 COMPLEX ASSEMBLY FACTOR 2"/>
    <property type="match status" value="1"/>
</dbReference>
<comment type="subcellular location">
    <subcellularLocation>
        <location evidence="1">Mitochondrion</location>
    </subcellularLocation>
</comment>
<keyword evidence="3" id="KW-0809">Transit peptide</keyword>
<dbReference type="GO" id="GO:0033615">
    <property type="term" value="P:mitochondrial proton-transporting ATP synthase complex assembly"/>
    <property type="evidence" value="ECO:0007669"/>
    <property type="project" value="TreeGrafter"/>
</dbReference>
<dbReference type="InterPro" id="IPR023335">
    <property type="entry name" value="ATP12_ortho_dom_sf"/>
</dbReference>
<protein>
    <submittedName>
        <fullName evidence="6">ATP synthase mitochondrial F1 complex assembly factor 2</fullName>
    </submittedName>
</protein>